<keyword evidence="5 8" id="KW-0804">Transcription</keyword>
<dbReference type="GO" id="GO:0070063">
    <property type="term" value="F:RNA polymerase binding"/>
    <property type="evidence" value="ECO:0007669"/>
    <property type="project" value="InterPro"/>
</dbReference>
<keyword evidence="4 8" id="KW-0238">DNA-binding</keyword>
<evidence type="ECO:0000256" key="5">
    <source>
        <dbReference type="ARBA" id="ARBA00023163"/>
    </source>
</evidence>
<dbReference type="InterPro" id="IPR006359">
    <property type="entry name" value="Tscrpt_elong_fac_GreA"/>
</dbReference>
<evidence type="ECO:0000256" key="9">
    <source>
        <dbReference type="RuleBase" id="RU000556"/>
    </source>
</evidence>
<dbReference type="PANTHER" id="PTHR30437:SF4">
    <property type="entry name" value="TRANSCRIPTION ELONGATION FACTOR GREA"/>
    <property type="match status" value="1"/>
</dbReference>
<dbReference type="InterPro" id="IPR036953">
    <property type="entry name" value="GreA/GreB_C_sf"/>
</dbReference>
<evidence type="ECO:0000313" key="12">
    <source>
        <dbReference type="EMBL" id="CAA9564530.1"/>
    </source>
</evidence>
<dbReference type="Pfam" id="PF03449">
    <property type="entry name" value="GreA_GreB_N"/>
    <property type="match status" value="1"/>
</dbReference>
<feature type="domain" description="Transcription elongation factor GreA/GreB C-terminal" evidence="10">
    <location>
        <begin position="87"/>
        <end position="156"/>
    </location>
</feature>
<dbReference type="GO" id="GO:0003746">
    <property type="term" value="F:translation elongation factor activity"/>
    <property type="evidence" value="ECO:0007669"/>
    <property type="project" value="UniProtKB-KW"/>
</dbReference>
<evidence type="ECO:0000259" key="10">
    <source>
        <dbReference type="Pfam" id="PF01272"/>
    </source>
</evidence>
<dbReference type="InterPro" id="IPR001437">
    <property type="entry name" value="Tscrpt_elong_fac_GreA/B_C"/>
</dbReference>
<dbReference type="InterPro" id="IPR036805">
    <property type="entry name" value="Tscrpt_elong_fac_GreA/B_N_sf"/>
</dbReference>
<keyword evidence="12" id="KW-0648">Protein biosynthesis</keyword>
<dbReference type="GO" id="GO:0032784">
    <property type="term" value="P:regulation of DNA-templated transcription elongation"/>
    <property type="evidence" value="ECO:0007669"/>
    <property type="project" value="UniProtKB-UniRule"/>
</dbReference>
<evidence type="ECO:0000256" key="4">
    <source>
        <dbReference type="ARBA" id="ARBA00023125"/>
    </source>
</evidence>
<dbReference type="SUPFAM" id="SSF54534">
    <property type="entry name" value="FKBP-like"/>
    <property type="match status" value="1"/>
</dbReference>
<sequence length="158" mass="17434">MTKKPVQLTPQGFEKIKEELRYLVEVKRQQISDNMGTAIADGDLRESAAYDEARMEQSANEARIADLEEIIHRAVVVEAKAGEAEIARLGASLVLEDASGQQVTYQLVGTHEADILDNRISDESPLGRVLLGKRSGDRVSFKMGRTQSEYTVLDVSLS</sequence>
<dbReference type="Pfam" id="PF01272">
    <property type="entry name" value="GreA_GreB"/>
    <property type="match status" value="1"/>
</dbReference>
<dbReference type="NCBIfam" id="TIGR01462">
    <property type="entry name" value="greA"/>
    <property type="match status" value="1"/>
</dbReference>
<keyword evidence="12" id="KW-0251">Elongation factor</keyword>
<comment type="similarity">
    <text evidence="1 8 9">Belongs to the GreA/GreB family.</text>
</comment>
<dbReference type="PIRSF" id="PIRSF006092">
    <property type="entry name" value="GreA_GreB"/>
    <property type="match status" value="1"/>
</dbReference>
<evidence type="ECO:0000259" key="11">
    <source>
        <dbReference type="Pfam" id="PF03449"/>
    </source>
</evidence>
<dbReference type="InterPro" id="IPR022691">
    <property type="entry name" value="Tscrpt_elong_fac_GreA/B_N"/>
</dbReference>
<dbReference type="Gene3D" id="1.10.287.180">
    <property type="entry name" value="Transcription elongation factor, GreA/GreB, N-terminal domain"/>
    <property type="match status" value="1"/>
</dbReference>
<evidence type="ECO:0000256" key="3">
    <source>
        <dbReference type="ARBA" id="ARBA00023015"/>
    </source>
</evidence>
<organism evidence="12">
    <name type="scientific">uncultured Truepera sp</name>
    <dbReference type="NCBI Taxonomy" id="543023"/>
    <lineage>
        <taxon>Bacteria</taxon>
        <taxon>Thermotogati</taxon>
        <taxon>Deinococcota</taxon>
        <taxon>Deinococci</taxon>
        <taxon>Trueperales</taxon>
        <taxon>Trueperaceae</taxon>
        <taxon>Truepera</taxon>
        <taxon>environmental samples</taxon>
    </lineage>
</organism>
<dbReference type="InterPro" id="IPR028624">
    <property type="entry name" value="Tscrpt_elong_fac_GreA/B"/>
</dbReference>
<accession>A0A6J4V4L4</accession>
<comment type="function">
    <text evidence="6 8 9">Necessary for efficient RNA polymerase transcription elongation past template-encoded arresting sites. The arresting sites in DNA have the property of trapping a certain fraction of elongating RNA polymerases that pass through, resulting in locked ternary complexes. Cleavage of the nascent transcript by cleavage factors such as GreA or GreB allows the resumption of elongation from the new 3'terminus. GreA releases sequences of 2 to 3 nucleotides.</text>
</comment>
<dbReference type="FunFam" id="1.10.287.180:FF:000001">
    <property type="entry name" value="Transcription elongation factor GreA"/>
    <property type="match status" value="1"/>
</dbReference>
<dbReference type="AlphaFoldDB" id="A0A6J4V4L4"/>
<dbReference type="GO" id="GO:0006354">
    <property type="term" value="P:DNA-templated transcription elongation"/>
    <property type="evidence" value="ECO:0007669"/>
    <property type="project" value="TreeGrafter"/>
</dbReference>
<dbReference type="Gene3D" id="3.10.50.30">
    <property type="entry name" value="Transcription elongation factor, GreA/GreB, C-terminal domain"/>
    <property type="match status" value="1"/>
</dbReference>
<keyword evidence="3 8" id="KW-0805">Transcription regulation</keyword>
<evidence type="ECO:0000256" key="7">
    <source>
        <dbReference type="ARBA" id="ARBA00030776"/>
    </source>
</evidence>
<evidence type="ECO:0000256" key="1">
    <source>
        <dbReference type="ARBA" id="ARBA00008213"/>
    </source>
</evidence>
<reference evidence="12" key="1">
    <citation type="submission" date="2020-02" db="EMBL/GenBank/DDBJ databases">
        <authorList>
            <person name="Meier V. D."/>
        </authorList>
    </citation>
    <scope>NUCLEOTIDE SEQUENCE</scope>
    <source>
        <strain evidence="12">AVDCRST_MAG86</strain>
    </source>
</reference>
<gene>
    <name evidence="8" type="primary">greA</name>
    <name evidence="12" type="ORF">AVDCRST_MAG86-926</name>
</gene>
<dbReference type="HAMAP" id="MF_00105">
    <property type="entry name" value="GreA_GreB"/>
    <property type="match status" value="1"/>
</dbReference>
<evidence type="ECO:0000256" key="8">
    <source>
        <dbReference type="HAMAP-Rule" id="MF_00105"/>
    </source>
</evidence>
<dbReference type="GO" id="GO:0003677">
    <property type="term" value="F:DNA binding"/>
    <property type="evidence" value="ECO:0007669"/>
    <property type="project" value="UniProtKB-UniRule"/>
</dbReference>
<evidence type="ECO:0000256" key="6">
    <source>
        <dbReference type="ARBA" id="ARBA00024916"/>
    </source>
</evidence>
<name>A0A6J4V4L4_9DEIN</name>
<dbReference type="SUPFAM" id="SSF46557">
    <property type="entry name" value="GreA transcript cleavage protein, N-terminal domain"/>
    <property type="match status" value="1"/>
</dbReference>
<dbReference type="EMBL" id="CADCWP010000066">
    <property type="protein sequence ID" value="CAA9564530.1"/>
    <property type="molecule type" value="Genomic_DNA"/>
</dbReference>
<feature type="domain" description="Transcription elongation factor GreA/GreB N-terminal" evidence="11">
    <location>
        <begin position="7"/>
        <end position="76"/>
    </location>
</feature>
<dbReference type="InterPro" id="IPR023459">
    <property type="entry name" value="Tscrpt_elong_fac_GreA/B_fam"/>
</dbReference>
<protein>
    <recommendedName>
        <fullName evidence="2 8">Transcription elongation factor GreA</fullName>
    </recommendedName>
    <alternativeName>
        <fullName evidence="7 8">Transcript cleavage factor GreA</fullName>
    </alternativeName>
</protein>
<evidence type="ECO:0000256" key="2">
    <source>
        <dbReference type="ARBA" id="ARBA00013729"/>
    </source>
</evidence>
<dbReference type="PANTHER" id="PTHR30437">
    <property type="entry name" value="TRANSCRIPTION ELONGATION FACTOR GREA"/>
    <property type="match status" value="1"/>
</dbReference>
<proteinExistence type="inferred from homology"/>